<evidence type="ECO:0000256" key="1">
    <source>
        <dbReference type="ARBA" id="ARBA00004141"/>
    </source>
</evidence>
<dbReference type="Proteomes" id="UP001193734">
    <property type="component" value="Unassembled WGS sequence"/>
</dbReference>
<feature type="transmembrane region" description="Helical" evidence="5">
    <location>
        <begin position="367"/>
        <end position="385"/>
    </location>
</feature>
<feature type="domain" description="GtrA/DPMS transmembrane" evidence="7">
    <location>
        <begin position="340"/>
        <end position="449"/>
    </location>
</feature>
<evidence type="ECO:0000313" key="9">
    <source>
        <dbReference type="Proteomes" id="UP001193734"/>
    </source>
</evidence>
<evidence type="ECO:0000256" key="2">
    <source>
        <dbReference type="ARBA" id="ARBA00022692"/>
    </source>
</evidence>
<protein>
    <submittedName>
        <fullName evidence="8">SDR family NAD(P)-dependent oxidoreductase</fullName>
    </submittedName>
</protein>
<dbReference type="PANTHER" id="PTHR43245">
    <property type="entry name" value="BIFUNCTIONAL POLYMYXIN RESISTANCE PROTEIN ARNA"/>
    <property type="match status" value="1"/>
</dbReference>
<dbReference type="Gene3D" id="3.40.50.720">
    <property type="entry name" value="NAD(P)-binding Rossmann-like Domain"/>
    <property type="match status" value="1"/>
</dbReference>
<dbReference type="Pfam" id="PF04138">
    <property type="entry name" value="GtrA_DPMS_TM"/>
    <property type="match status" value="1"/>
</dbReference>
<dbReference type="InterPro" id="IPR036291">
    <property type="entry name" value="NAD(P)-bd_dom_sf"/>
</dbReference>
<reference evidence="8 9" key="1">
    <citation type="submission" date="2020-05" db="EMBL/GenBank/DDBJ databases">
        <title>Distinct polysaccharide utilization as determinants for interspecies competition between intestinal Prevotella spp.</title>
        <authorList>
            <person name="Galvez E.J.C."/>
            <person name="Iljazovic A."/>
            <person name="Strowig T."/>
        </authorList>
    </citation>
    <scope>NUCLEOTIDE SEQUENCE [LARGE SCALE GENOMIC DNA]</scope>
    <source>
        <strain evidence="8 9">PROD</strain>
    </source>
</reference>
<evidence type="ECO:0000256" key="5">
    <source>
        <dbReference type="SAM" id="Phobius"/>
    </source>
</evidence>
<dbReference type="EMBL" id="JABKKE010000007">
    <property type="protein sequence ID" value="NPE13793.1"/>
    <property type="molecule type" value="Genomic_DNA"/>
</dbReference>
<dbReference type="PANTHER" id="PTHR43245:SF13">
    <property type="entry name" value="UDP-D-APIOSE_UDP-D-XYLOSE SYNTHASE 2"/>
    <property type="match status" value="1"/>
</dbReference>
<dbReference type="CDD" id="cd08946">
    <property type="entry name" value="SDR_e"/>
    <property type="match status" value="1"/>
</dbReference>
<feature type="transmembrane region" description="Helical" evidence="5">
    <location>
        <begin position="338"/>
        <end position="361"/>
    </location>
</feature>
<dbReference type="GeneID" id="82157220"/>
<evidence type="ECO:0000256" key="4">
    <source>
        <dbReference type="ARBA" id="ARBA00023136"/>
    </source>
</evidence>
<feature type="transmembrane region" description="Helical" evidence="5">
    <location>
        <begin position="427"/>
        <end position="445"/>
    </location>
</feature>
<comment type="subcellular location">
    <subcellularLocation>
        <location evidence="1">Membrane</location>
        <topology evidence="1">Multi-pass membrane protein</topology>
    </subcellularLocation>
</comment>
<comment type="caution">
    <text evidence="8">The sequence shown here is derived from an EMBL/GenBank/DDBJ whole genome shotgun (WGS) entry which is preliminary data.</text>
</comment>
<evidence type="ECO:0000256" key="3">
    <source>
        <dbReference type="ARBA" id="ARBA00022989"/>
    </source>
</evidence>
<dbReference type="InterPro" id="IPR050177">
    <property type="entry name" value="Lipid_A_modif_metabolic_enz"/>
</dbReference>
<dbReference type="SUPFAM" id="SSF51735">
    <property type="entry name" value="NAD(P)-binding Rossmann-fold domains"/>
    <property type="match status" value="1"/>
</dbReference>
<feature type="transmembrane region" description="Helical" evidence="5">
    <location>
        <begin position="397"/>
        <end position="421"/>
    </location>
</feature>
<keyword evidence="3 5" id="KW-1133">Transmembrane helix</keyword>
<name>A0ABX2AUY9_9BACT</name>
<feature type="domain" description="NAD-dependent epimerase/dehydratase" evidence="6">
    <location>
        <begin position="5"/>
        <end position="233"/>
    </location>
</feature>
<gene>
    <name evidence="8" type="ORF">HPS55_05530</name>
</gene>
<keyword evidence="9" id="KW-1185">Reference proteome</keyword>
<organism evidence="8 9">
    <name type="scientific">Xylanibacter rodentium</name>
    <dbReference type="NCBI Taxonomy" id="2736289"/>
    <lineage>
        <taxon>Bacteria</taxon>
        <taxon>Pseudomonadati</taxon>
        <taxon>Bacteroidota</taxon>
        <taxon>Bacteroidia</taxon>
        <taxon>Bacteroidales</taxon>
        <taxon>Prevotellaceae</taxon>
        <taxon>Xylanibacter</taxon>
    </lineage>
</organism>
<dbReference type="Pfam" id="PF01370">
    <property type="entry name" value="Epimerase"/>
    <property type="match status" value="1"/>
</dbReference>
<sequence length="453" mass="51364">MSTYLITGATSFIGMEICRTLQNNGHTVIAVCRDSSKAKDRLPSGIEVMAADMREYARLHEKVKHADIFINLAWAGTGHDCRNTVDIQENNIEYTVDAMHSAHKMGCKVFVEAGSQAEYGTVMTTITEETPCRPFSEYGRAKLAINEKGVEFSESTGMKYVHLRIFSIFGEEDHEWTLVMSCINKMLTGQEIELSSCTQHWNFLYYKDAATQIMKLCEYAMRKDGFLHGIYNIASRDTRILKDFVERMKELTNTSSKICYGKIVPVNIVSLQPDVSKTENATRHYVYTPFDKVVESIIEKEKKKLEKAGKLQYRHAEECGGTSLPLSGNPLHCINSKFLRFILIGILNTVFGVGVYCLMIFIGLPYFIATLISNVLGVLFNFKTTGKFVFENNDNSLIFRFTLCYLFIYVINTGVVKLMLLSGLDEYWAGISATPIVAICSFFMLKRFVYKKK</sequence>
<dbReference type="InterPro" id="IPR007267">
    <property type="entry name" value="GtrA_DPMS_TM"/>
</dbReference>
<evidence type="ECO:0000313" key="8">
    <source>
        <dbReference type="EMBL" id="NPE13793.1"/>
    </source>
</evidence>
<evidence type="ECO:0000259" key="6">
    <source>
        <dbReference type="Pfam" id="PF01370"/>
    </source>
</evidence>
<dbReference type="RefSeq" id="WP_172175381.1">
    <property type="nucleotide sequence ID" value="NZ_CASGIA010000019.1"/>
</dbReference>
<keyword evidence="2 5" id="KW-0812">Transmembrane</keyword>
<accession>A0ABX2AUY9</accession>
<dbReference type="InterPro" id="IPR001509">
    <property type="entry name" value="Epimerase_deHydtase"/>
</dbReference>
<proteinExistence type="predicted"/>
<evidence type="ECO:0000259" key="7">
    <source>
        <dbReference type="Pfam" id="PF04138"/>
    </source>
</evidence>
<keyword evidence="4 5" id="KW-0472">Membrane</keyword>